<keyword evidence="3" id="KW-0813">Transport</keyword>
<keyword evidence="7 8" id="KW-0472">Membrane</keyword>
<evidence type="ECO:0000313" key="9">
    <source>
        <dbReference type="EMBL" id="AHC14028.1"/>
    </source>
</evidence>
<evidence type="ECO:0000256" key="1">
    <source>
        <dbReference type="ARBA" id="ARBA00004651"/>
    </source>
</evidence>
<keyword evidence="10" id="KW-1185">Reference proteome</keyword>
<keyword evidence="4" id="KW-1003">Cell membrane</keyword>
<gene>
    <name evidence="9" type="ORF">L21SP2_0599</name>
</gene>
<evidence type="ECO:0000256" key="3">
    <source>
        <dbReference type="ARBA" id="ARBA00022448"/>
    </source>
</evidence>
<feature type="transmembrane region" description="Helical" evidence="8">
    <location>
        <begin position="97"/>
        <end position="116"/>
    </location>
</feature>
<organism evidence="9 10">
    <name type="scientific">Salinispira pacifica</name>
    <dbReference type="NCBI Taxonomy" id="1307761"/>
    <lineage>
        <taxon>Bacteria</taxon>
        <taxon>Pseudomonadati</taxon>
        <taxon>Spirochaetota</taxon>
        <taxon>Spirochaetia</taxon>
        <taxon>Spirochaetales</taxon>
        <taxon>Spirochaetaceae</taxon>
        <taxon>Salinispira</taxon>
    </lineage>
</organism>
<dbReference type="SUPFAM" id="SSF81345">
    <property type="entry name" value="ABC transporter involved in vitamin B12 uptake, BtuC"/>
    <property type="match status" value="1"/>
</dbReference>
<dbReference type="Proteomes" id="UP000018680">
    <property type="component" value="Chromosome"/>
</dbReference>
<evidence type="ECO:0000313" key="10">
    <source>
        <dbReference type="Proteomes" id="UP000018680"/>
    </source>
</evidence>
<sequence length="312" mass="32485">MASLRLGTLAVSTGQMMDAIFSYDPDVYEQIVIRTLRIPRTLVAAMAGAALAVAGSAMQAVTRNPLAGPSIFGVNAGAAFAVVIAIYLWGITRPIHYVWFAFAGGLSVSALVFIIASSGRAGASPAKLALAGVIVSSLIGAWTTAILILDQQTLEIVRFWMAGSLSGRDMEVFFSLFPFVFLASTGLLLLGHQLNVLALGNETAMVLGMNTSRVKGITAILVVLLSGSAVSAAGPIAFVGLAVPHIIRSFTGPDYRRILFFSILAGPAVLIGADILGRIAARPGEIPVGIVTALIGAPFLIVLARRRKLAGL</sequence>
<proteinExistence type="inferred from homology"/>
<dbReference type="PANTHER" id="PTHR30472:SF1">
    <property type="entry name" value="FE(3+) DICITRATE TRANSPORT SYSTEM PERMEASE PROTEIN FECC-RELATED"/>
    <property type="match status" value="1"/>
</dbReference>
<evidence type="ECO:0000256" key="8">
    <source>
        <dbReference type="SAM" id="Phobius"/>
    </source>
</evidence>
<dbReference type="OrthoDB" id="9792889at2"/>
<evidence type="ECO:0000256" key="5">
    <source>
        <dbReference type="ARBA" id="ARBA00022692"/>
    </source>
</evidence>
<dbReference type="InterPro" id="IPR037294">
    <property type="entry name" value="ABC_BtuC-like"/>
</dbReference>
<dbReference type="EMBL" id="CP006939">
    <property type="protein sequence ID" value="AHC14028.1"/>
    <property type="molecule type" value="Genomic_DNA"/>
</dbReference>
<evidence type="ECO:0000256" key="6">
    <source>
        <dbReference type="ARBA" id="ARBA00022989"/>
    </source>
</evidence>
<evidence type="ECO:0000256" key="2">
    <source>
        <dbReference type="ARBA" id="ARBA00007935"/>
    </source>
</evidence>
<feature type="transmembrane region" description="Helical" evidence="8">
    <location>
        <begin position="42"/>
        <end position="61"/>
    </location>
</feature>
<dbReference type="CDD" id="cd06550">
    <property type="entry name" value="TM_ABC_iron-siderophores_like"/>
    <property type="match status" value="1"/>
</dbReference>
<dbReference type="FunFam" id="1.10.3470.10:FF:000001">
    <property type="entry name" value="Vitamin B12 ABC transporter permease BtuC"/>
    <property type="match status" value="1"/>
</dbReference>
<dbReference type="GO" id="GO:0033214">
    <property type="term" value="P:siderophore-iron import into cell"/>
    <property type="evidence" value="ECO:0007669"/>
    <property type="project" value="TreeGrafter"/>
</dbReference>
<protein>
    <submittedName>
        <fullName evidence="9">ABC-type Fe3+-siderophore transport system, permease component</fullName>
    </submittedName>
</protein>
<reference evidence="9 10" key="1">
    <citation type="journal article" date="2015" name="Stand. Genomic Sci.">
        <title>Complete genome sequence and description of Salinispira pacifica gen. nov., sp. nov., a novel spirochaete isolated form a hypersaline microbial mat.</title>
        <authorList>
            <person name="Ben Hania W."/>
            <person name="Joseph M."/>
            <person name="Schumann P."/>
            <person name="Bunk B."/>
            <person name="Fiebig A."/>
            <person name="Sproer C."/>
            <person name="Klenk H.P."/>
            <person name="Fardeau M.L."/>
            <person name="Spring S."/>
        </authorList>
    </citation>
    <scope>NUCLEOTIDE SEQUENCE [LARGE SCALE GENOMIC DNA]</scope>
    <source>
        <strain evidence="9 10">L21-RPul-D2</strain>
    </source>
</reference>
<feature type="transmembrane region" description="Helical" evidence="8">
    <location>
        <begin position="217"/>
        <end position="246"/>
    </location>
</feature>
<evidence type="ECO:0000256" key="7">
    <source>
        <dbReference type="ARBA" id="ARBA00023136"/>
    </source>
</evidence>
<feature type="transmembrane region" description="Helical" evidence="8">
    <location>
        <begin position="170"/>
        <end position="190"/>
    </location>
</feature>
<keyword evidence="5 8" id="KW-0812">Transmembrane</keyword>
<dbReference type="AlphaFoldDB" id="V5WE11"/>
<evidence type="ECO:0000256" key="4">
    <source>
        <dbReference type="ARBA" id="ARBA00022475"/>
    </source>
</evidence>
<comment type="similarity">
    <text evidence="2">Belongs to the binding-protein-dependent transport system permease family. FecCD subfamily.</text>
</comment>
<dbReference type="GO" id="GO:0005886">
    <property type="term" value="C:plasma membrane"/>
    <property type="evidence" value="ECO:0007669"/>
    <property type="project" value="UniProtKB-SubCell"/>
</dbReference>
<dbReference type="GO" id="GO:0022857">
    <property type="term" value="F:transmembrane transporter activity"/>
    <property type="evidence" value="ECO:0007669"/>
    <property type="project" value="InterPro"/>
</dbReference>
<dbReference type="STRING" id="1307761.L21SP2_0599"/>
<feature type="transmembrane region" description="Helical" evidence="8">
    <location>
        <begin position="67"/>
        <end position="90"/>
    </location>
</feature>
<accession>V5WE11</accession>
<dbReference type="HOGENOM" id="CLU_013016_1_0_12"/>
<keyword evidence="6 8" id="KW-1133">Transmembrane helix</keyword>
<dbReference type="InterPro" id="IPR000522">
    <property type="entry name" value="ABC_transptr_permease_BtuC"/>
</dbReference>
<dbReference type="eggNOG" id="COG0609">
    <property type="taxonomic scope" value="Bacteria"/>
</dbReference>
<feature type="transmembrane region" description="Helical" evidence="8">
    <location>
        <begin position="286"/>
        <end position="304"/>
    </location>
</feature>
<name>V5WE11_9SPIO</name>
<dbReference type="Pfam" id="PF01032">
    <property type="entry name" value="FecCD"/>
    <property type="match status" value="1"/>
</dbReference>
<dbReference type="PANTHER" id="PTHR30472">
    <property type="entry name" value="FERRIC ENTEROBACTIN TRANSPORT SYSTEM PERMEASE PROTEIN"/>
    <property type="match status" value="1"/>
</dbReference>
<feature type="transmembrane region" description="Helical" evidence="8">
    <location>
        <begin position="258"/>
        <end position="280"/>
    </location>
</feature>
<dbReference type="KEGG" id="slr:L21SP2_0599"/>
<comment type="subcellular location">
    <subcellularLocation>
        <location evidence="1">Cell membrane</location>
        <topology evidence="1">Multi-pass membrane protein</topology>
    </subcellularLocation>
</comment>
<dbReference type="Gene3D" id="1.10.3470.10">
    <property type="entry name" value="ABC transporter involved in vitamin B12 uptake, BtuC"/>
    <property type="match status" value="1"/>
</dbReference>
<feature type="transmembrane region" description="Helical" evidence="8">
    <location>
        <begin position="128"/>
        <end position="149"/>
    </location>
</feature>